<keyword evidence="2" id="KW-1133">Transmembrane helix</keyword>
<reference evidence="3 4" key="2">
    <citation type="submission" date="2018-11" db="EMBL/GenBank/DDBJ databases">
        <authorList>
            <consortium name="Pathogen Informatics"/>
        </authorList>
    </citation>
    <scope>NUCLEOTIDE SEQUENCE [LARGE SCALE GENOMIC DNA]</scope>
    <source>
        <strain evidence="3 4">NST_G2</strain>
    </source>
</reference>
<gene>
    <name evidence="3" type="ORF">SSLN_LOCUS2515</name>
</gene>
<accession>A0A183SE67</accession>
<name>A0A183SE67_SCHSO</name>
<evidence type="ECO:0000256" key="2">
    <source>
        <dbReference type="SAM" id="Phobius"/>
    </source>
</evidence>
<dbReference type="AlphaFoldDB" id="A0A183SE67"/>
<dbReference type="EMBL" id="UYSU01032273">
    <property type="protein sequence ID" value="VDL88900.1"/>
    <property type="molecule type" value="Genomic_DNA"/>
</dbReference>
<feature type="transmembrane region" description="Helical" evidence="2">
    <location>
        <begin position="86"/>
        <end position="113"/>
    </location>
</feature>
<evidence type="ECO:0000313" key="3">
    <source>
        <dbReference type="EMBL" id="VDL88900.1"/>
    </source>
</evidence>
<keyword evidence="4" id="KW-1185">Reference proteome</keyword>
<organism evidence="5">
    <name type="scientific">Schistocephalus solidus</name>
    <name type="common">Tapeworm</name>
    <dbReference type="NCBI Taxonomy" id="70667"/>
    <lineage>
        <taxon>Eukaryota</taxon>
        <taxon>Metazoa</taxon>
        <taxon>Spiralia</taxon>
        <taxon>Lophotrochozoa</taxon>
        <taxon>Platyhelminthes</taxon>
        <taxon>Cestoda</taxon>
        <taxon>Eucestoda</taxon>
        <taxon>Diphyllobothriidea</taxon>
        <taxon>Diphyllobothriidae</taxon>
        <taxon>Schistocephalus</taxon>
    </lineage>
</organism>
<feature type="region of interest" description="Disordered" evidence="1">
    <location>
        <begin position="130"/>
        <end position="151"/>
    </location>
</feature>
<keyword evidence="2" id="KW-0812">Transmembrane</keyword>
<evidence type="ECO:0000313" key="5">
    <source>
        <dbReference type="WBParaSite" id="SSLN_0000260201-mRNA-1"/>
    </source>
</evidence>
<keyword evidence="2" id="KW-0472">Membrane</keyword>
<feature type="region of interest" description="Disordered" evidence="1">
    <location>
        <begin position="321"/>
        <end position="349"/>
    </location>
</feature>
<evidence type="ECO:0000256" key="1">
    <source>
        <dbReference type="SAM" id="MobiDB-lite"/>
    </source>
</evidence>
<reference evidence="5" key="1">
    <citation type="submission" date="2016-06" db="UniProtKB">
        <authorList>
            <consortium name="WormBaseParasite"/>
        </authorList>
    </citation>
    <scope>IDENTIFICATION</scope>
</reference>
<protein>
    <submittedName>
        <fullName evidence="3 5">Uncharacterized protein</fullName>
    </submittedName>
</protein>
<dbReference type="Proteomes" id="UP000275846">
    <property type="component" value="Unassembled WGS sequence"/>
</dbReference>
<evidence type="ECO:0000313" key="4">
    <source>
        <dbReference type="Proteomes" id="UP000275846"/>
    </source>
</evidence>
<proteinExistence type="predicted"/>
<sequence>MDSSADEDLAFKTGFHYRAIVDELARLGDEMQHTFLDRLAPTSPLVDTRSALILSGTFVHRLQQARTLLTRILNVSRSRRFPWRPAMVVLCVALTASSLLFGGGGGVGGRYCGPQAMPRRRMRQRTRTELTLGNSDPDSLHSPPPSSSSRTIHLRRRSICFRARAHLRACSHNCAQALFTLPSVPTENSAAVKEGVRCPCPDYTRSKICHSMHYLWSLMVLYTYKCHIDIVVNRSITKATRVLTSLHTVFQLARHFQTVLRAEYSLQPDTGQPHHSPPVYAAIRAQMKTQAARLGVGGEADCAMVLEPNLASQLSRRAATGPQGLITSSPGALSRGSKPPNKSAILIKT</sequence>
<dbReference type="OrthoDB" id="10544664at2759"/>
<dbReference type="WBParaSite" id="SSLN_0000260201-mRNA-1">
    <property type="protein sequence ID" value="SSLN_0000260201-mRNA-1"/>
    <property type="gene ID" value="SSLN_0000260201"/>
</dbReference>